<dbReference type="InterPro" id="IPR036890">
    <property type="entry name" value="HATPase_C_sf"/>
</dbReference>
<dbReference type="Pfam" id="PF02518">
    <property type="entry name" value="HATPase_c"/>
    <property type="match status" value="1"/>
</dbReference>
<reference evidence="4 5" key="1">
    <citation type="submission" date="2018-03" db="EMBL/GenBank/DDBJ databases">
        <title>A gene transfer event suggests a long-term partnership between eustigmatophyte algae and a novel lineage of endosymbiotic bacteria.</title>
        <authorList>
            <person name="Yurchenko T."/>
            <person name="Sevcikova T."/>
            <person name="Pribyl P."/>
            <person name="El Karkouri K."/>
            <person name="Klimes V."/>
            <person name="Amaral R."/>
            <person name="Zbrankova V."/>
            <person name="Kim E."/>
            <person name="Raoult D."/>
            <person name="Santos L.M.A."/>
            <person name="Elias M."/>
        </authorList>
    </citation>
    <scope>NUCLEOTIDE SEQUENCE [LARGE SCALE GENOMIC DNA]</scope>
    <source>
        <strain evidence="4">CCALA 838</strain>
    </source>
</reference>
<dbReference type="SUPFAM" id="SSF55874">
    <property type="entry name" value="ATPase domain of HSP90 chaperone/DNA topoisomerase II/histidine kinase"/>
    <property type="match status" value="1"/>
</dbReference>
<dbReference type="PRINTS" id="PR00344">
    <property type="entry name" value="BCTRLSENSOR"/>
</dbReference>
<dbReference type="KEGG" id="ptc:phytr_100"/>
<protein>
    <recommendedName>
        <fullName evidence="2">histidine kinase</fullName>
        <ecNumber evidence="2">2.7.13.3</ecNumber>
    </recommendedName>
</protein>
<dbReference type="InterPro" id="IPR003594">
    <property type="entry name" value="HATPase_dom"/>
</dbReference>
<evidence type="ECO:0000313" key="5">
    <source>
        <dbReference type="Proteomes" id="UP000241762"/>
    </source>
</evidence>
<accession>A0A2P1P6S5</accession>
<dbReference type="Gene3D" id="3.30.565.10">
    <property type="entry name" value="Histidine kinase-like ATPase, C-terminal domain"/>
    <property type="match status" value="1"/>
</dbReference>
<dbReference type="EC" id="2.7.13.3" evidence="2"/>
<dbReference type="EMBL" id="CP027845">
    <property type="protein sequence ID" value="AVP86974.1"/>
    <property type="molecule type" value="Genomic_DNA"/>
</dbReference>
<organism evidence="4 5">
    <name type="scientific">Candidatus Phycorickettsia trachydisci</name>
    <dbReference type="NCBI Taxonomy" id="2115978"/>
    <lineage>
        <taxon>Bacteria</taxon>
        <taxon>Pseudomonadati</taxon>
        <taxon>Pseudomonadota</taxon>
        <taxon>Alphaproteobacteria</taxon>
        <taxon>Rickettsiales</taxon>
        <taxon>Rickettsiaceae</taxon>
        <taxon>Candidatus Phycorickettsia</taxon>
    </lineage>
</organism>
<evidence type="ECO:0000313" key="4">
    <source>
        <dbReference type="EMBL" id="AVP86974.1"/>
    </source>
</evidence>
<dbReference type="InterPro" id="IPR004358">
    <property type="entry name" value="Sig_transdc_His_kin-like_C"/>
</dbReference>
<dbReference type="AlphaFoldDB" id="A0A2P1P6S5"/>
<gene>
    <name evidence="4" type="ORF">phytr_100</name>
</gene>
<evidence type="ECO:0000259" key="3">
    <source>
        <dbReference type="Pfam" id="PF02518"/>
    </source>
</evidence>
<proteinExistence type="predicted"/>
<dbReference type="OrthoDB" id="9805942at2"/>
<feature type="domain" description="Histidine kinase/HSP90-like ATPase" evidence="3">
    <location>
        <begin position="2"/>
        <end position="41"/>
    </location>
</feature>
<evidence type="ECO:0000256" key="1">
    <source>
        <dbReference type="ARBA" id="ARBA00000085"/>
    </source>
</evidence>
<evidence type="ECO:0000256" key="2">
    <source>
        <dbReference type="ARBA" id="ARBA00012438"/>
    </source>
</evidence>
<dbReference type="GO" id="GO:0004673">
    <property type="term" value="F:protein histidine kinase activity"/>
    <property type="evidence" value="ECO:0007669"/>
    <property type="project" value="UniProtKB-EC"/>
</dbReference>
<sequence>MSGGKGLGLAICEHIIKLHKGKIYAENNPKKGSTLSFIIPL</sequence>
<comment type="catalytic activity">
    <reaction evidence="1">
        <text>ATP + protein L-histidine = ADP + protein N-phospho-L-histidine.</text>
        <dbReference type="EC" id="2.7.13.3"/>
    </reaction>
</comment>
<dbReference type="Proteomes" id="UP000241762">
    <property type="component" value="Chromosome"/>
</dbReference>
<name>A0A2P1P6S5_9RICK</name>
<keyword evidence="5" id="KW-1185">Reference proteome</keyword>